<keyword evidence="2" id="KW-1185">Reference proteome</keyword>
<sequence>MKKLVLYLADLVNPKDNADFNPKLPIARELVRHIMKKITFEILLLIYSNFLFSQSKVEKLILTKDSDTIYWNKYKNELITKYNFEDISSKKDEIVFKFWSFGTCIEITKNDTLINGNLTYFVDEVDEFSKKHFKKTFNLKGETAKEIINLIEKTEINKIPSDKFIKGWQHGFDGIEYIFEYKTKTEYSFKNYWSPNSHENLEKAKRIQKFVDEIYRICDSENLSKQFSKEIPFRSYSYNGGSMVVSKIMTQEEYRKYKKEKRKSKRQNK</sequence>
<accession>A0A0A2MDL7</accession>
<reference evidence="1 2" key="1">
    <citation type="submission" date="2013-09" db="EMBL/GenBank/DDBJ databases">
        <authorList>
            <person name="Zeng Z."/>
            <person name="Chen C."/>
        </authorList>
    </citation>
    <scope>NUCLEOTIDE SEQUENCE [LARGE SCALE GENOMIC DNA]</scope>
    <source>
        <strain evidence="1 2">WB 3.3-2</strain>
    </source>
</reference>
<dbReference type="AlphaFoldDB" id="A0A0A2MDL7"/>
<dbReference type="OrthoDB" id="982108at2"/>
<gene>
    <name evidence="1" type="ORF">Q765_11000</name>
</gene>
<proteinExistence type="predicted"/>
<name>A0A0A2MDL7_9FLAO</name>
<evidence type="ECO:0000313" key="2">
    <source>
        <dbReference type="Proteomes" id="UP000030152"/>
    </source>
</evidence>
<evidence type="ECO:0000313" key="1">
    <source>
        <dbReference type="EMBL" id="KGO86400.1"/>
    </source>
</evidence>
<protein>
    <submittedName>
        <fullName evidence="1">Uncharacterized protein</fullName>
    </submittedName>
</protein>
<dbReference type="RefSeq" id="WP_020213747.1">
    <property type="nucleotide sequence ID" value="NZ_JRLX01000010.1"/>
</dbReference>
<comment type="caution">
    <text evidence="1">The sequence shown here is derived from an EMBL/GenBank/DDBJ whole genome shotgun (WGS) entry which is preliminary data.</text>
</comment>
<dbReference type="eggNOG" id="ENOG5032HQT">
    <property type="taxonomic scope" value="Bacteria"/>
</dbReference>
<organism evidence="1 2">
    <name type="scientific">Flavobacterium rivuli WB 3.3-2 = DSM 21788</name>
    <dbReference type="NCBI Taxonomy" id="1121895"/>
    <lineage>
        <taxon>Bacteria</taxon>
        <taxon>Pseudomonadati</taxon>
        <taxon>Bacteroidota</taxon>
        <taxon>Flavobacteriia</taxon>
        <taxon>Flavobacteriales</taxon>
        <taxon>Flavobacteriaceae</taxon>
        <taxon>Flavobacterium</taxon>
    </lineage>
</organism>
<dbReference type="EMBL" id="JRLX01000010">
    <property type="protein sequence ID" value="KGO86400.1"/>
    <property type="molecule type" value="Genomic_DNA"/>
</dbReference>
<dbReference type="Proteomes" id="UP000030152">
    <property type="component" value="Unassembled WGS sequence"/>
</dbReference>